<evidence type="ECO:0000313" key="14">
    <source>
        <dbReference type="EMBL" id="EEB05351.2"/>
    </source>
</evidence>
<name>B6JVF0_SCHJY</name>
<comment type="function">
    <text evidence="1">Catalyzes the 2-thiolation of uridine at the wobble position (U34) of mitochondrial tRNA(Lys), tRNA(Glu) and tRNA(Gln). Required for the formation of 5-taurinomethyl-2-thiouridine (tm5s2U) of mitochondrial tRNA(Lys), tRNA(Glu), and tRNA(Gln) at the wobble position. ATP is required to activate the C2 atom of the wobble base.</text>
</comment>
<dbReference type="GO" id="GO:0005739">
    <property type="term" value="C:mitochondrion"/>
    <property type="evidence" value="ECO:0000318"/>
    <property type="project" value="GO_Central"/>
</dbReference>
<evidence type="ECO:0000256" key="8">
    <source>
        <dbReference type="ARBA" id="ARBA00022840"/>
    </source>
</evidence>
<dbReference type="CDD" id="cd01998">
    <property type="entry name" value="MnmA_TRMU-like"/>
    <property type="match status" value="1"/>
</dbReference>
<dbReference type="PANTHER" id="PTHR11933">
    <property type="entry name" value="TRNA 5-METHYLAMINOMETHYL-2-THIOURIDYLATE -METHYLTRANSFERASE"/>
    <property type="match status" value="1"/>
</dbReference>
<dbReference type="SUPFAM" id="SSF52402">
    <property type="entry name" value="Adenine nucleotide alpha hydrolases-like"/>
    <property type="match status" value="1"/>
</dbReference>
<comment type="similarity">
    <text evidence="2">Belongs to the MnmA/TRMU family.</text>
</comment>
<dbReference type="JaponicusDB" id="SJAG_00358">
    <property type="gene designation" value="slm3"/>
</dbReference>
<evidence type="ECO:0000256" key="6">
    <source>
        <dbReference type="ARBA" id="ARBA00022694"/>
    </source>
</evidence>
<dbReference type="NCBIfam" id="TIGR00420">
    <property type="entry name" value="trmU"/>
    <property type="match status" value="1"/>
</dbReference>
<evidence type="ECO:0000259" key="13">
    <source>
        <dbReference type="Pfam" id="PF20259"/>
    </source>
</evidence>
<evidence type="ECO:0000256" key="11">
    <source>
        <dbReference type="ARBA" id="ARBA00049564"/>
    </source>
</evidence>
<keyword evidence="7" id="KW-0547">Nucleotide-binding</keyword>
<dbReference type="PANTHER" id="PTHR11933:SF5">
    <property type="entry name" value="MITOCHONDRIAL TRNA-SPECIFIC 2-THIOURIDYLASE 1"/>
    <property type="match status" value="1"/>
</dbReference>
<keyword evidence="5" id="KW-0808">Transferase</keyword>
<protein>
    <recommendedName>
        <fullName evidence="3">tRNA-5-taurinomethyluridine 2-sulfurtransferase</fullName>
        <ecNumber evidence="3">2.8.1.14</ecNumber>
    </recommendedName>
</protein>
<dbReference type="GO" id="GO:0016783">
    <property type="term" value="F:sulfurtransferase activity"/>
    <property type="evidence" value="ECO:0007669"/>
    <property type="project" value="InterPro"/>
</dbReference>
<dbReference type="InterPro" id="IPR014729">
    <property type="entry name" value="Rossmann-like_a/b/a_fold"/>
</dbReference>
<dbReference type="RefSeq" id="XP_002171644.2">
    <property type="nucleotide sequence ID" value="XM_002171608.2"/>
</dbReference>
<keyword evidence="10" id="KW-1015">Disulfide bond</keyword>
<gene>
    <name evidence="15" type="primary">slm3</name>
    <name evidence="14" type="ORF">SJAG_00358</name>
</gene>
<dbReference type="eggNOG" id="KOG2805">
    <property type="taxonomic scope" value="Eukaryota"/>
</dbReference>
<dbReference type="Gene3D" id="2.40.30.10">
    <property type="entry name" value="Translation factors"/>
    <property type="match status" value="1"/>
</dbReference>
<dbReference type="GO" id="GO:0032259">
    <property type="term" value="P:methylation"/>
    <property type="evidence" value="ECO:0007669"/>
    <property type="project" value="UniProtKB-KW"/>
</dbReference>
<feature type="domain" description="tRNA-specific 2-thiouridylase MnmA-like C-terminal" evidence="12">
    <location>
        <begin position="302"/>
        <end position="368"/>
    </location>
</feature>
<dbReference type="InterPro" id="IPR046885">
    <property type="entry name" value="MnmA-like_C"/>
</dbReference>
<dbReference type="InterPro" id="IPR004506">
    <property type="entry name" value="MnmA-like"/>
</dbReference>
<evidence type="ECO:0000313" key="16">
    <source>
        <dbReference type="Proteomes" id="UP000001744"/>
    </source>
</evidence>
<dbReference type="NCBIfam" id="NF001138">
    <property type="entry name" value="PRK00143.1"/>
    <property type="match status" value="1"/>
</dbReference>
<keyword evidence="9" id="KW-0694">RNA-binding</keyword>
<reference evidence="14 16" key="1">
    <citation type="journal article" date="2011" name="Science">
        <title>Comparative functional genomics of the fission yeasts.</title>
        <authorList>
            <person name="Rhind N."/>
            <person name="Chen Z."/>
            <person name="Yassour M."/>
            <person name="Thompson D.A."/>
            <person name="Haas B.J."/>
            <person name="Habib N."/>
            <person name="Wapinski I."/>
            <person name="Roy S."/>
            <person name="Lin M.F."/>
            <person name="Heiman D.I."/>
            <person name="Young S.K."/>
            <person name="Furuya K."/>
            <person name="Guo Y."/>
            <person name="Pidoux A."/>
            <person name="Chen H.M."/>
            <person name="Robbertse B."/>
            <person name="Goldberg J.M."/>
            <person name="Aoki K."/>
            <person name="Bayne E.H."/>
            <person name="Berlin A.M."/>
            <person name="Desjardins C.A."/>
            <person name="Dobbs E."/>
            <person name="Dukaj L."/>
            <person name="Fan L."/>
            <person name="FitzGerald M.G."/>
            <person name="French C."/>
            <person name="Gujja S."/>
            <person name="Hansen K."/>
            <person name="Keifenheim D."/>
            <person name="Levin J.Z."/>
            <person name="Mosher R.A."/>
            <person name="Mueller C.A."/>
            <person name="Pfiffner J."/>
            <person name="Priest M."/>
            <person name="Russ C."/>
            <person name="Smialowska A."/>
            <person name="Swoboda P."/>
            <person name="Sykes S.M."/>
            <person name="Vaughn M."/>
            <person name="Vengrova S."/>
            <person name="Yoder R."/>
            <person name="Zeng Q."/>
            <person name="Allshire R."/>
            <person name="Baulcombe D."/>
            <person name="Birren B.W."/>
            <person name="Brown W."/>
            <person name="Ekwall K."/>
            <person name="Kellis M."/>
            <person name="Leatherwood J."/>
            <person name="Levin H."/>
            <person name="Margalit H."/>
            <person name="Martienssen R."/>
            <person name="Nieduszynski C.A."/>
            <person name="Spatafora J.W."/>
            <person name="Friedman N."/>
            <person name="Dalgaard J.Z."/>
            <person name="Baumann P."/>
            <person name="Niki H."/>
            <person name="Regev A."/>
            <person name="Nusbaum C."/>
        </authorList>
    </citation>
    <scope>NUCLEOTIDE SEQUENCE [LARGE SCALE GENOMIC DNA]</scope>
    <source>
        <strain evidence="16">yFS275 / FY16936</strain>
    </source>
</reference>
<evidence type="ECO:0000256" key="7">
    <source>
        <dbReference type="ARBA" id="ARBA00022741"/>
    </source>
</evidence>
<dbReference type="GO" id="GO:0005524">
    <property type="term" value="F:ATP binding"/>
    <property type="evidence" value="ECO:0007669"/>
    <property type="project" value="UniProtKB-KW"/>
</dbReference>
<comment type="catalytic activity">
    <reaction evidence="11">
        <text>5-taurinomethyluridine(34) in tRNA + S-sulfanyl-L-cysteinyl-[protein] + AH2 + ATP = 5-taurinomethyl-2-thiouridine(34) in tRNA + L-cysteinyl-[protein] + A + AMP + diphosphate + H(+)</text>
        <dbReference type="Rhea" id="RHEA:47040"/>
        <dbReference type="Rhea" id="RHEA-COMP:10131"/>
        <dbReference type="Rhea" id="RHEA-COMP:11726"/>
        <dbReference type="Rhea" id="RHEA-COMP:11732"/>
        <dbReference type="Rhea" id="RHEA-COMP:11733"/>
        <dbReference type="ChEBI" id="CHEBI:13193"/>
        <dbReference type="ChEBI" id="CHEBI:15378"/>
        <dbReference type="ChEBI" id="CHEBI:17499"/>
        <dbReference type="ChEBI" id="CHEBI:29950"/>
        <dbReference type="ChEBI" id="CHEBI:30616"/>
        <dbReference type="ChEBI" id="CHEBI:33019"/>
        <dbReference type="ChEBI" id="CHEBI:61963"/>
        <dbReference type="ChEBI" id="CHEBI:87171"/>
        <dbReference type="ChEBI" id="CHEBI:87172"/>
        <dbReference type="ChEBI" id="CHEBI:456215"/>
        <dbReference type="EC" id="2.8.1.14"/>
    </reaction>
</comment>
<proteinExistence type="inferred from homology"/>
<evidence type="ECO:0000256" key="2">
    <source>
        <dbReference type="ARBA" id="ARBA00006191"/>
    </source>
</evidence>
<dbReference type="InterPro" id="IPR046884">
    <property type="entry name" value="MnmA-like_central"/>
</dbReference>
<dbReference type="EMBL" id="KE651166">
    <property type="protein sequence ID" value="EEB05351.2"/>
    <property type="molecule type" value="Genomic_DNA"/>
</dbReference>
<dbReference type="AlphaFoldDB" id="B6JVF0"/>
<keyword evidence="8" id="KW-0067">ATP-binding</keyword>
<dbReference type="STRING" id="402676.B6JVF0"/>
<keyword evidence="4" id="KW-0820">tRNA-binding</keyword>
<evidence type="ECO:0000256" key="3">
    <source>
        <dbReference type="ARBA" id="ARBA00011953"/>
    </source>
</evidence>
<dbReference type="GO" id="GO:0008168">
    <property type="term" value="F:methyltransferase activity"/>
    <property type="evidence" value="ECO:0007669"/>
    <property type="project" value="UniProtKB-KW"/>
</dbReference>
<dbReference type="VEuPathDB" id="FungiDB:SJAG_00358"/>
<evidence type="ECO:0000256" key="1">
    <source>
        <dbReference type="ARBA" id="ARBA00003986"/>
    </source>
</evidence>
<evidence type="ECO:0000256" key="4">
    <source>
        <dbReference type="ARBA" id="ARBA00022555"/>
    </source>
</evidence>
<dbReference type="GO" id="GO:0000049">
    <property type="term" value="F:tRNA binding"/>
    <property type="evidence" value="ECO:0007669"/>
    <property type="project" value="UniProtKB-KW"/>
</dbReference>
<dbReference type="OrthoDB" id="3685at2759"/>
<dbReference type="GeneID" id="7049505"/>
<evidence type="ECO:0000256" key="10">
    <source>
        <dbReference type="ARBA" id="ARBA00023157"/>
    </source>
</evidence>
<evidence type="ECO:0000259" key="12">
    <source>
        <dbReference type="Pfam" id="PF20258"/>
    </source>
</evidence>
<keyword evidence="16" id="KW-1185">Reference proteome</keyword>
<evidence type="ECO:0000313" key="15">
    <source>
        <dbReference type="JaponicusDB" id="SJAG_00358"/>
    </source>
</evidence>
<organism evidence="14 16">
    <name type="scientific">Schizosaccharomyces japonicus (strain yFS275 / FY16936)</name>
    <name type="common">Fission yeast</name>
    <dbReference type="NCBI Taxonomy" id="402676"/>
    <lineage>
        <taxon>Eukaryota</taxon>
        <taxon>Fungi</taxon>
        <taxon>Dikarya</taxon>
        <taxon>Ascomycota</taxon>
        <taxon>Taphrinomycotina</taxon>
        <taxon>Schizosaccharomycetes</taxon>
        <taxon>Schizosaccharomycetales</taxon>
        <taxon>Schizosaccharomycetaceae</taxon>
        <taxon>Schizosaccharomyces</taxon>
    </lineage>
</organism>
<feature type="domain" description="tRNA-specific 2-thiouridylase MnmA-like central" evidence="13">
    <location>
        <begin position="208"/>
        <end position="278"/>
    </location>
</feature>
<dbReference type="Gene3D" id="2.30.30.280">
    <property type="entry name" value="Adenine nucleotide alpha hydrolases-like domains"/>
    <property type="match status" value="1"/>
</dbReference>
<dbReference type="OMA" id="PFYVWDL"/>
<sequence length="381" mass="43420">MSGGVDSSVVAWRLKQQGHDVHGLFMRNWLDESSPGGCTSERDWTLVKKVGEKLGIPVTRLNFEHDYWQRVFEPTLEHYRRGWTPNPDVLCNREVKFGALFEHLSHVMADSKRAWWVATGHYARTCIARDTNETCLLRPTDAKKDQTLFLCNIPYQALQRTIFPLWQHTKEQVKREAMLHGLEESATRPESMGLCFVSPRNIRGHFRNFLAEYLEPSSDPLRVMFRGVCVGVYPRDKGIWSFTVGEKCGLSLAALQRVSQLPWYVWKKDVATNAVHVCPGYRHPLLFSRAATCSEWGWASPWCKRAFEGADDVACTVRIRHQQQPVPAHFRSRPDCIRLQFHQPQRGIAPGQHVAVYVDNLCVGGGPIVSHTLAHVASSLH</sequence>
<dbReference type="Pfam" id="PF20258">
    <property type="entry name" value="tRNA_Me_trans_C"/>
    <property type="match status" value="1"/>
</dbReference>
<evidence type="ECO:0000256" key="9">
    <source>
        <dbReference type="ARBA" id="ARBA00022884"/>
    </source>
</evidence>
<evidence type="ECO:0000256" key="5">
    <source>
        <dbReference type="ARBA" id="ARBA00022679"/>
    </source>
</evidence>
<dbReference type="Proteomes" id="UP000001744">
    <property type="component" value="Unassembled WGS sequence"/>
</dbReference>
<dbReference type="Pfam" id="PF20259">
    <property type="entry name" value="tRNA_Me_trans_M"/>
    <property type="match status" value="1"/>
</dbReference>
<keyword evidence="6" id="KW-0819">tRNA processing</keyword>
<dbReference type="InterPro" id="IPR023382">
    <property type="entry name" value="MnmA-like_central_sf"/>
</dbReference>
<dbReference type="GO" id="GO:0002143">
    <property type="term" value="P:tRNA wobble position uridine thiolation"/>
    <property type="evidence" value="ECO:0000318"/>
    <property type="project" value="GO_Central"/>
</dbReference>
<dbReference type="Gene3D" id="3.40.50.620">
    <property type="entry name" value="HUPs"/>
    <property type="match status" value="1"/>
</dbReference>
<dbReference type="HOGENOM" id="CLU_035188_1_0_1"/>
<accession>B6JVF0</accession>
<dbReference type="Pfam" id="PF03054">
    <property type="entry name" value="tRNA_Me_trans"/>
    <property type="match status" value="1"/>
</dbReference>
<dbReference type="EC" id="2.8.1.14" evidence="3"/>